<dbReference type="GO" id="GO:0003712">
    <property type="term" value="F:transcription coregulator activity"/>
    <property type="evidence" value="ECO:0007669"/>
    <property type="project" value="TreeGrafter"/>
</dbReference>
<dbReference type="InterPro" id="IPR039958">
    <property type="entry name" value="RYBP/YAF2"/>
</dbReference>
<protein>
    <submittedName>
        <fullName evidence="4">Neurotrophin-3</fullName>
    </submittedName>
</protein>
<evidence type="ECO:0000256" key="1">
    <source>
        <dbReference type="ARBA" id="ARBA00004123"/>
    </source>
</evidence>
<dbReference type="GO" id="GO:0045893">
    <property type="term" value="P:positive regulation of DNA-templated transcription"/>
    <property type="evidence" value="ECO:0007669"/>
    <property type="project" value="InterPro"/>
</dbReference>
<reference evidence="4" key="1">
    <citation type="submission" date="2024-02" db="UniProtKB">
        <authorList>
            <consortium name="WormBaseParasite"/>
        </authorList>
    </citation>
    <scope>IDENTIFICATION</scope>
</reference>
<name>A0AAF3ETP9_9BILA</name>
<dbReference type="Proteomes" id="UP000887575">
    <property type="component" value="Unassembled WGS sequence"/>
</dbReference>
<keyword evidence="3" id="KW-1185">Reference proteome</keyword>
<dbReference type="PANTHER" id="PTHR12920">
    <property type="entry name" value="RYBP AND YAF2-RELATED"/>
    <property type="match status" value="1"/>
</dbReference>
<dbReference type="WBParaSite" id="MBELARI_LOCUS17452">
    <property type="protein sequence ID" value="MBELARI_LOCUS17452"/>
    <property type="gene ID" value="MBELARI_LOCUS17452"/>
</dbReference>
<dbReference type="PANTHER" id="PTHR12920:SF4">
    <property type="entry name" value="GEO03726P1"/>
    <property type="match status" value="1"/>
</dbReference>
<organism evidence="3 4">
    <name type="scientific">Mesorhabditis belari</name>
    <dbReference type="NCBI Taxonomy" id="2138241"/>
    <lineage>
        <taxon>Eukaryota</taxon>
        <taxon>Metazoa</taxon>
        <taxon>Ecdysozoa</taxon>
        <taxon>Nematoda</taxon>
        <taxon>Chromadorea</taxon>
        <taxon>Rhabditida</taxon>
        <taxon>Rhabditina</taxon>
        <taxon>Rhabditomorpha</taxon>
        <taxon>Rhabditoidea</taxon>
        <taxon>Rhabditidae</taxon>
        <taxon>Mesorhabditinae</taxon>
        <taxon>Mesorhabditis</taxon>
    </lineage>
</organism>
<proteinExistence type="predicted"/>
<comment type="subcellular location">
    <subcellularLocation>
        <location evidence="1">Nucleus</location>
    </subcellularLocation>
</comment>
<keyword evidence="2" id="KW-0539">Nucleus</keyword>
<dbReference type="Pfam" id="PF17219">
    <property type="entry name" value="YAF2_RYBP"/>
    <property type="match status" value="1"/>
</dbReference>
<accession>A0AAF3ETP9</accession>
<dbReference type="InterPro" id="IPR033774">
    <property type="entry name" value="YAF2_RYBP"/>
</dbReference>
<dbReference type="GO" id="GO:0003677">
    <property type="term" value="F:DNA binding"/>
    <property type="evidence" value="ECO:0007669"/>
    <property type="project" value="TreeGrafter"/>
</dbReference>
<dbReference type="GO" id="GO:0005634">
    <property type="term" value="C:nucleus"/>
    <property type="evidence" value="ECO:0007669"/>
    <property type="project" value="UniProtKB-SubCell"/>
</dbReference>
<evidence type="ECO:0000313" key="3">
    <source>
        <dbReference type="Proteomes" id="UP000887575"/>
    </source>
</evidence>
<evidence type="ECO:0000256" key="2">
    <source>
        <dbReference type="ARBA" id="ARBA00023242"/>
    </source>
</evidence>
<sequence>MCDTRKGTSTRKPRLNENVVETQKVVQNFIIQQQLPKTPKRKNSEALLFETPSTSKVLTSPETFKPPLDGSSLIGVSEEFSNVPRRRNVPLPEALIERDHYMQREVVVNNVKVMIKEYRPKQAARARVSALLNNSFT</sequence>
<evidence type="ECO:0000313" key="4">
    <source>
        <dbReference type="WBParaSite" id="MBELARI_LOCUS17452"/>
    </source>
</evidence>
<dbReference type="AlphaFoldDB" id="A0AAF3ETP9"/>